<evidence type="ECO:0000256" key="5">
    <source>
        <dbReference type="ARBA" id="ARBA00022729"/>
    </source>
</evidence>
<sequence>MKAFNALRHPLAALSLAVGAATLALPLAAQTRASDAPPVAAATASRTFHHAQGQTTIAAVPQRIAVLDLAALDILDGLGVEVAGVPTLEAQYWPDYLKKYSTSQFTPVGDLFQPDLEALKKLQPDLVILGGRSASKFQEVSAIAPTIDLSSGSTAFVPTVAQNILLLGRILNREPQASERAESLLRQVRELHAPARA</sequence>
<gene>
    <name evidence="8" type="ORF">SAMN02745117_00834</name>
</gene>
<comment type="similarity">
    <text evidence="2">Belongs to the bacterial solute-binding protein 8 family.</text>
</comment>
<keyword evidence="4" id="KW-0408">Iron</keyword>
<dbReference type="InterPro" id="IPR002491">
    <property type="entry name" value="ABC_transptr_periplasmic_BD"/>
</dbReference>
<dbReference type="EMBL" id="FQUZ01000007">
    <property type="protein sequence ID" value="SHE79252.1"/>
    <property type="molecule type" value="Genomic_DNA"/>
</dbReference>
<dbReference type="PANTHER" id="PTHR30532:SF28">
    <property type="entry name" value="PETROBACTIN-BINDING PROTEIN YCLQ"/>
    <property type="match status" value="1"/>
</dbReference>
<evidence type="ECO:0000256" key="1">
    <source>
        <dbReference type="ARBA" id="ARBA00004196"/>
    </source>
</evidence>
<feature type="chain" id="PRO_5012409178" evidence="6">
    <location>
        <begin position="21"/>
        <end position="197"/>
    </location>
</feature>
<protein>
    <submittedName>
        <fullName evidence="8">Substrate-binding protein</fullName>
    </submittedName>
</protein>
<dbReference type="Proteomes" id="UP000184327">
    <property type="component" value="Unassembled WGS sequence"/>
</dbReference>
<dbReference type="Pfam" id="PF01497">
    <property type="entry name" value="Peripla_BP_2"/>
    <property type="match status" value="1"/>
</dbReference>
<proteinExistence type="inferred from homology"/>
<accession>A0A1M4WE58</accession>
<dbReference type="STRING" id="1122156.SAMN02745117_00834"/>
<evidence type="ECO:0000256" key="4">
    <source>
        <dbReference type="ARBA" id="ARBA00022496"/>
    </source>
</evidence>
<evidence type="ECO:0000256" key="2">
    <source>
        <dbReference type="ARBA" id="ARBA00008814"/>
    </source>
</evidence>
<dbReference type="SUPFAM" id="SSF53807">
    <property type="entry name" value="Helical backbone' metal receptor"/>
    <property type="match status" value="1"/>
</dbReference>
<dbReference type="PROSITE" id="PS50983">
    <property type="entry name" value="FE_B12_PBP"/>
    <property type="match status" value="1"/>
</dbReference>
<dbReference type="GO" id="GO:0030288">
    <property type="term" value="C:outer membrane-bounded periplasmic space"/>
    <property type="evidence" value="ECO:0007669"/>
    <property type="project" value="TreeGrafter"/>
</dbReference>
<dbReference type="GO" id="GO:1901678">
    <property type="term" value="P:iron coordination entity transport"/>
    <property type="evidence" value="ECO:0007669"/>
    <property type="project" value="UniProtKB-ARBA"/>
</dbReference>
<keyword evidence="3" id="KW-0813">Transport</keyword>
<evidence type="ECO:0000313" key="9">
    <source>
        <dbReference type="Proteomes" id="UP000184327"/>
    </source>
</evidence>
<dbReference type="Gene3D" id="3.40.50.1980">
    <property type="entry name" value="Nitrogenase molybdenum iron protein domain"/>
    <property type="match status" value="1"/>
</dbReference>
<keyword evidence="5 6" id="KW-0732">Signal</keyword>
<keyword evidence="4" id="KW-0410">Iron transport</keyword>
<evidence type="ECO:0000259" key="7">
    <source>
        <dbReference type="PROSITE" id="PS50983"/>
    </source>
</evidence>
<feature type="domain" description="Fe/B12 periplasmic-binding" evidence="7">
    <location>
        <begin position="63"/>
        <end position="197"/>
    </location>
</feature>
<dbReference type="PANTHER" id="PTHR30532">
    <property type="entry name" value="IRON III DICITRATE-BINDING PERIPLASMIC PROTEIN"/>
    <property type="match status" value="1"/>
</dbReference>
<feature type="signal peptide" evidence="6">
    <location>
        <begin position="1"/>
        <end position="20"/>
    </location>
</feature>
<dbReference type="RefSeq" id="WP_073354978.1">
    <property type="nucleotide sequence ID" value="NZ_FQUZ01000007.1"/>
</dbReference>
<evidence type="ECO:0000256" key="6">
    <source>
        <dbReference type="SAM" id="SignalP"/>
    </source>
</evidence>
<dbReference type="AlphaFoldDB" id="A0A1M4WE58"/>
<keyword evidence="9" id="KW-1185">Reference proteome</keyword>
<keyword evidence="4" id="KW-0406">Ion transport</keyword>
<dbReference type="OrthoDB" id="63946at2"/>
<evidence type="ECO:0000313" key="8">
    <source>
        <dbReference type="EMBL" id="SHE79252.1"/>
    </source>
</evidence>
<name>A0A1M4WE58_9BURK</name>
<reference evidence="8 9" key="1">
    <citation type="submission" date="2016-11" db="EMBL/GenBank/DDBJ databases">
        <authorList>
            <person name="Jaros S."/>
            <person name="Januszkiewicz K."/>
            <person name="Wedrychowicz H."/>
        </authorList>
    </citation>
    <scope>NUCLEOTIDE SEQUENCE [LARGE SCALE GENOMIC DNA]</scope>
    <source>
        <strain evidence="8 9">DSM 16112</strain>
    </source>
</reference>
<dbReference type="InterPro" id="IPR051313">
    <property type="entry name" value="Bact_iron-sidero_bind"/>
</dbReference>
<organism evidence="8 9">
    <name type="scientific">Lampropedia hyalina DSM 16112</name>
    <dbReference type="NCBI Taxonomy" id="1122156"/>
    <lineage>
        <taxon>Bacteria</taxon>
        <taxon>Pseudomonadati</taxon>
        <taxon>Pseudomonadota</taxon>
        <taxon>Betaproteobacteria</taxon>
        <taxon>Burkholderiales</taxon>
        <taxon>Comamonadaceae</taxon>
        <taxon>Lampropedia</taxon>
    </lineage>
</organism>
<evidence type="ECO:0000256" key="3">
    <source>
        <dbReference type="ARBA" id="ARBA00022448"/>
    </source>
</evidence>
<comment type="subcellular location">
    <subcellularLocation>
        <location evidence="1">Cell envelope</location>
    </subcellularLocation>
</comment>